<dbReference type="InterPro" id="IPR027417">
    <property type="entry name" value="P-loop_NTPase"/>
</dbReference>
<dbReference type="GO" id="GO:0016887">
    <property type="term" value="F:ATP hydrolysis activity"/>
    <property type="evidence" value="ECO:0007669"/>
    <property type="project" value="InterPro"/>
</dbReference>
<evidence type="ECO:0000313" key="2">
    <source>
        <dbReference type="EMBL" id="OTN75878.1"/>
    </source>
</evidence>
<dbReference type="Proteomes" id="UP000195043">
    <property type="component" value="Unassembled WGS sequence"/>
</dbReference>
<dbReference type="AlphaFoldDB" id="A0A242A4A8"/>
<dbReference type="RefSeq" id="WP_179189972.1">
    <property type="nucleotide sequence ID" value="NZ_NGKU01000001.1"/>
</dbReference>
<evidence type="ECO:0000259" key="1">
    <source>
        <dbReference type="Pfam" id="PF00005"/>
    </source>
</evidence>
<protein>
    <recommendedName>
        <fullName evidence="1">ABC transporter domain-containing protein</fullName>
    </recommendedName>
</protein>
<name>A0A242A4A8_9ENTE</name>
<dbReference type="InterPro" id="IPR003439">
    <property type="entry name" value="ABC_transporter-like_ATP-bd"/>
</dbReference>
<dbReference type="EMBL" id="NGKU01000001">
    <property type="protein sequence ID" value="OTN75878.1"/>
    <property type="molecule type" value="Genomic_DNA"/>
</dbReference>
<accession>A0A242A4A8</accession>
<dbReference type="Gene3D" id="3.40.50.300">
    <property type="entry name" value="P-loop containing nucleotide triphosphate hydrolases"/>
    <property type="match status" value="1"/>
</dbReference>
<dbReference type="Pfam" id="PF00005">
    <property type="entry name" value="ABC_tran"/>
    <property type="match status" value="1"/>
</dbReference>
<sequence length="93" mass="10566">MISIRDLDIKTNTLLIENMSVDFETATINGIPAPNGRGKSTLFKTIVGLRRENKGTIQVLSDNLTKKDIKRQLFFYESSNWLNKTLTGRITYS</sequence>
<feature type="domain" description="ABC transporter" evidence="1">
    <location>
        <begin position="17"/>
        <end position="87"/>
    </location>
</feature>
<dbReference type="GO" id="GO:0005524">
    <property type="term" value="F:ATP binding"/>
    <property type="evidence" value="ECO:0007669"/>
    <property type="project" value="InterPro"/>
</dbReference>
<reference evidence="2 3" key="1">
    <citation type="submission" date="2017-05" db="EMBL/GenBank/DDBJ databases">
        <title>The Genome Sequence of Enterococcus sp. 8G7_MSG3316.</title>
        <authorList>
            <consortium name="The Broad Institute Genomics Platform"/>
            <consortium name="The Broad Institute Genomic Center for Infectious Diseases"/>
            <person name="Earl A."/>
            <person name="Manson A."/>
            <person name="Schwartman J."/>
            <person name="Gilmore M."/>
            <person name="Abouelleil A."/>
            <person name="Cao P."/>
            <person name="Chapman S."/>
            <person name="Cusick C."/>
            <person name="Shea T."/>
            <person name="Young S."/>
            <person name="Neafsey D."/>
            <person name="Nusbaum C."/>
            <person name="Birren B."/>
        </authorList>
    </citation>
    <scope>NUCLEOTIDE SEQUENCE [LARGE SCALE GENOMIC DNA]</scope>
    <source>
        <strain evidence="2 3">8G7_MSG3316</strain>
    </source>
</reference>
<dbReference type="SUPFAM" id="SSF52540">
    <property type="entry name" value="P-loop containing nucleoside triphosphate hydrolases"/>
    <property type="match status" value="1"/>
</dbReference>
<comment type="caution">
    <text evidence="2">The sequence shown here is derived from an EMBL/GenBank/DDBJ whole genome shotgun (WGS) entry which is preliminary data.</text>
</comment>
<dbReference type="STRING" id="1834191.A5886_000954"/>
<organism evidence="2 3">
    <name type="scientific">Candidatus Enterococcus testudinis</name>
    <dbReference type="NCBI Taxonomy" id="1834191"/>
    <lineage>
        <taxon>Bacteria</taxon>
        <taxon>Bacillati</taxon>
        <taxon>Bacillota</taxon>
        <taxon>Bacilli</taxon>
        <taxon>Lactobacillales</taxon>
        <taxon>Enterococcaceae</taxon>
        <taxon>Enterococcus</taxon>
    </lineage>
</organism>
<evidence type="ECO:0000313" key="3">
    <source>
        <dbReference type="Proteomes" id="UP000195043"/>
    </source>
</evidence>
<proteinExistence type="predicted"/>
<gene>
    <name evidence="2" type="ORF">A5886_000954</name>
</gene>
<keyword evidence="3" id="KW-1185">Reference proteome</keyword>